<evidence type="ECO:0000313" key="3">
    <source>
        <dbReference type="EMBL" id="BCB75558.1"/>
    </source>
</evidence>
<dbReference type="GO" id="GO:0004175">
    <property type="term" value="F:endopeptidase activity"/>
    <property type="evidence" value="ECO:0007669"/>
    <property type="project" value="UniProtKB-ARBA"/>
</dbReference>
<feature type="domain" description="CAAX prenyl protease 2/Lysostaphin resistance protein A-like" evidence="2">
    <location>
        <begin position="148"/>
        <end position="232"/>
    </location>
</feature>
<evidence type="ECO:0000313" key="4">
    <source>
        <dbReference type="Proteomes" id="UP000502508"/>
    </source>
</evidence>
<evidence type="ECO:0000259" key="2">
    <source>
        <dbReference type="Pfam" id="PF02517"/>
    </source>
</evidence>
<feature type="transmembrane region" description="Helical" evidence="1">
    <location>
        <begin position="94"/>
        <end position="116"/>
    </location>
</feature>
<dbReference type="KEGG" id="pfla:Pflav_019680"/>
<dbReference type="Pfam" id="PF02517">
    <property type="entry name" value="Rce1-like"/>
    <property type="match status" value="1"/>
</dbReference>
<proteinExistence type="predicted"/>
<reference evidence="3 4" key="2">
    <citation type="submission" date="2020-03" db="EMBL/GenBank/DDBJ databases">
        <authorList>
            <person name="Ichikawa N."/>
            <person name="Kimura A."/>
            <person name="Kitahashi Y."/>
            <person name="Uohara A."/>
        </authorList>
    </citation>
    <scope>NUCLEOTIDE SEQUENCE [LARGE SCALE GENOMIC DNA]</scope>
    <source>
        <strain evidence="3 4">NBRC 107702</strain>
    </source>
</reference>
<evidence type="ECO:0000256" key="1">
    <source>
        <dbReference type="SAM" id="Phobius"/>
    </source>
</evidence>
<dbReference type="AlphaFoldDB" id="A0A6F8XP65"/>
<keyword evidence="1" id="KW-0812">Transmembrane</keyword>
<feature type="transmembrane region" description="Helical" evidence="1">
    <location>
        <begin position="50"/>
        <end position="74"/>
    </location>
</feature>
<keyword evidence="4" id="KW-1185">Reference proteome</keyword>
<organism evidence="3 4">
    <name type="scientific">Phytohabitans flavus</name>
    <dbReference type="NCBI Taxonomy" id="1076124"/>
    <lineage>
        <taxon>Bacteria</taxon>
        <taxon>Bacillati</taxon>
        <taxon>Actinomycetota</taxon>
        <taxon>Actinomycetes</taxon>
        <taxon>Micromonosporales</taxon>
        <taxon>Micromonosporaceae</taxon>
    </lineage>
</organism>
<dbReference type="RefSeq" id="WP_173035412.1">
    <property type="nucleotide sequence ID" value="NZ_AP022870.1"/>
</dbReference>
<dbReference type="EMBL" id="AP022870">
    <property type="protein sequence ID" value="BCB75558.1"/>
    <property type="molecule type" value="Genomic_DNA"/>
</dbReference>
<feature type="transmembrane region" description="Helical" evidence="1">
    <location>
        <begin position="173"/>
        <end position="191"/>
    </location>
</feature>
<accession>A0A6F8XP65</accession>
<feature type="transmembrane region" description="Helical" evidence="1">
    <location>
        <begin position="198"/>
        <end position="218"/>
    </location>
</feature>
<name>A0A6F8XP65_9ACTN</name>
<keyword evidence="1" id="KW-0472">Membrane</keyword>
<reference evidence="3 4" key="1">
    <citation type="submission" date="2020-03" db="EMBL/GenBank/DDBJ databases">
        <title>Whole genome shotgun sequence of Phytohabitans flavus NBRC 107702.</title>
        <authorList>
            <person name="Komaki H."/>
            <person name="Tamura T."/>
        </authorList>
    </citation>
    <scope>NUCLEOTIDE SEQUENCE [LARGE SCALE GENOMIC DNA]</scope>
    <source>
        <strain evidence="3 4">NBRC 107702</strain>
    </source>
</reference>
<gene>
    <name evidence="3" type="ORF">Pflav_019680</name>
</gene>
<feature type="transmembrane region" description="Helical" evidence="1">
    <location>
        <begin position="6"/>
        <end position="25"/>
    </location>
</feature>
<protein>
    <recommendedName>
        <fullName evidence="2">CAAX prenyl protease 2/Lysostaphin resistance protein A-like domain-containing protein</fullName>
    </recommendedName>
</protein>
<keyword evidence="1" id="KW-1133">Transmembrane helix</keyword>
<sequence length="253" mass="26480">MTRDGVVFTAIALAATVVWLALYRLPFRRNRTRQRIRMAVAGRTGLPSKYVFPVLGTVIYLVGGILASVVLLWAGDLGLGGLLAWHVTPHSVGLLLLTAIGASALTAFAMSTLYTVRPGIDVPGAVSSVRWITEILALPRQWRYAVPAASAVVEEFFFRGVFLGGLLATGTPVWAAIAISGAAFTIGQVLLTETALQATVLALSSVVLAVVCGLLVAVEGSVLPAIAVHASFAAYYTQTSARRAAPVAAAVPR</sequence>
<dbReference type="Proteomes" id="UP000502508">
    <property type="component" value="Chromosome"/>
</dbReference>
<dbReference type="GO" id="GO:0080120">
    <property type="term" value="P:CAAX-box protein maturation"/>
    <property type="evidence" value="ECO:0007669"/>
    <property type="project" value="UniProtKB-ARBA"/>
</dbReference>
<dbReference type="InterPro" id="IPR003675">
    <property type="entry name" value="Rce1/LyrA-like_dom"/>
</dbReference>